<dbReference type="Proteomes" id="UP001205890">
    <property type="component" value="Unassembled WGS sequence"/>
</dbReference>
<dbReference type="EMBL" id="JANCLU010000014">
    <property type="protein sequence ID" value="MCP8939770.1"/>
    <property type="molecule type" value="Genomic_DNA"/>
</dbReference>
<dbReference type="Pfam" id="PF13469">
    <property type="entry name" value="Sulfotransfer_3"/>
    <property type="match status" value="1"/>
</dbReference>
<accession>A0ABT1LGC0</accession>
<keyword evidence="2" id="KW-1185">Reference proteome</keyword>
<gene>
    <name evidence="1" type="ORF">NK718_14675</name>
</gene>
<name>A0ABT1LGC0_9HYPH</name>
<dbReference type="Gene3D" id="3.40.50.300">
    <property type="entry name" value="P-loop containing nucleotide triphosphate hydrolases"/>
    <property type="match status" value="1"/>
</dbReference>
<evidence type="ECO:0000313" key="2">
    <source>
        <dbReference type="Proteomes" id="UP001205890"/>
    </source>
</evidence>
<proteinExistence type="predicted"/>
<comment type="caution">
    <text evidence="1">The sequence shown here is derived from an EMBL/GenBank/DDBJ whole genome shotgun (WGS) entry which is preliminary data.</text>
</comment>
<organism evidence="1 2">
    <name type="scientific">Alsobacter ponti</name>
    <dbReference type="NCBI Taxonomy" id="2962936"/>
    <lineage>
        <taxon>Bacteria</taxon>
        <taxon>Pseudomonadati</taxon>
        <taxon>Pseudomonadota</taxon>
        <taxon>Alphaproteobacteria</taxon>
        <taxon>Hyphomicrobiales</taxon>
        <taxon>Alsobacteraceae</taxon>
        <taxon>Alsobacter</taxon>
    </lineage>
</organism>
<sequence length="325" mass="36538">MLDDIRQIMGYARLDQLSRYALRVLGRPTARMSDFLFDVPPELTEALSELARGVRGPQARRAVFVHGVLPRSGTNYLADVLALHPELQPDPGRLWEFPLLYVAPGADALQREFQFMFKENAKVMHRHEMMAYLASGWMASLQQRNPDKRLLLKSPHMQGLSLFPAVFPDDIALLVIRDGRDVVESSAKTFGARGPMRKSFAALAREWQLGCEAALSFAEGGPNHHPNIKVVRYEDLVRDTEATVRDLLAHCGLDAVRYDFDALHALPVRGSSASKTDLSKRWQGEQKSASFNPVGRWRDWPEARKRRFNDIAGATLERAGYSLSG</sequence>
<protein>
    <submittedName>
        <fullName evidence="1">Sulfotransferase</fullName>
    </submittedName>
</protein>
<reference evidence="1 2" key="1">
    <citation type="submission" date="2022-07" db="EMBL/GenBank/DDBJ databases">
        <authorList>
            <person name="Li W.-J."/>
            <person name="Deng Q.-Q."/>
        </authorList>
    </citation>
    <scope>NUCLEOTIDE SEQUENCE [LARGE SCALE GENOMIC DNA]</scope>
    <source>
        <strain evidence="1 2">SYSU M60028</strain>
    </source>
</reference>
<dbReference type="RefSeq" id="WP_254743701.1">
    <property type="nucleotide sequence ID" value="NZ_JANCLU010000014.1"/>
</dbReference>
<evidence type="ECO:0000313" key="1">
    <source>
        <dbReference type="EMBL" id="MCP8939770.1"/>
    </source>
</evidence>
<dbReference type="SUPFAM" id="SSF52540">
    <property type="entry name" value="P-loop containing nucleoside triphosphate hydrolases"/>
    <property type="match status" value="1"/>
</dbReference>
<dbReference type="InterPro" id="IPR027417">
    <property type="entry name" value="P-loop_NTPase"/>
</dbReference>